<reference evidence="1" key="1">
    <citation type="submission" date="2018-07" db="EMBL/GenBank/DDBJ databases">
        <authorList>
            <consortium name="GenomeTrakr network: Whole genome sequencing for foodborne pathogen traceback"/>
        </authorList>
    </citation>
    <scope>NUCLEOTIDE SEQUENCE [LARGE SCALE GENOMIC DNA]</scope>
    <source>
        <strain evidence="1">FDA00008842</strain>
    </source>
</reference>
<protein>
    <submittedName>
        <fullName evidence="1">Uncharacterized protein</fullName>
    </submittedName>
</protein>
<dbReference type="EMBL" id="AAGLUV010000036">
    <property type="protein sequence ID" value="EBP4586509.1"/>
    <property type="molecule type" value="Genomic_DNA"/>
</dbReference>
<accession>A0A5U3IVX0</accession>
<organism evidence="1">
    <name type="scientific">Salmonella enterica</name>
    <name type="common">Salmonella choleraesuis</name>
    <dbReference type="NCBI Taxonomy" id="28901"/>
    <lineage>
        <taxon>Bacteria</taxon>
        <taxon>Pseudomonadati</taxon>
        <taxon>Pseudomonadota</taxon>
        <taxon>Gammaproteobacteria</taxon>
        <taxon>Enterobacterales</taxon>
        <taxon>Enterobacteriaceae</taxon>
        <taxon>Salmonella</taxon>
    </lineage>
</organism>
<sequence>MALTVTSAQYPHIGKRHIFTLNNGSVVEELPHLPARIGLKFYDAAGHRLYRSSVINEMKDALKRHKQKWKLAK</sequence>
<dbReference type="Proteomes" id="UP000839610">
    <property type="component" value="Unassembled WGS sequence"/>
</dbReference>
<comment type="caution">
    <text evidence="1">The sequence shown here is derived from an EMBL/GenBank/DDBJ whole genome shotgun (WGS) entry which is preliminary data.</text>
</comment>
<name>A0A5U3IVX0_SALER</name>
<proteinExistence type="predicted"/>
<gene>
    <name evidence="1" type="ORF">VH79_25755</name>
</gene>
<dbReference type="AlphaFoldDB" id="A0A5U3IVX0"/>
<evidence type="ECO:0000313" key="1">
    <source>
        <dbReference type="EMBL" id="EBP4586509.1"/>
    </source>
</evidence>